<gene>
    <name evidence="1" type="ORF">EQM13_07970</name>
</gene>
<accession>A0A410QC17</accession>
<dbReference type="RefSeq" id="WP_071138856.1">
    <property type="nucleotide sequence ID" value="NZ_CP035282.1"/>
</dbReference>
<dbReference type="KEGG" id="spoa:EQM13_07970"/>
<proteinExistence type="predicted"/>
<dbReference type="Proteomes" id="UP000287969">
    <property type="component" value="Chromosome"/>
</dbReference>
<dbReference type="AlphaFoldDB" id="A0A410QC17"/>
<name>A0A410QC17_9FIRM</name>
<protein>
    <submittedName>
        <fullName evidence="1">Uncharacterized protein</fullName>
    </submittedName>
</protein>
<dbReference type="Pfam" id="PF21835">
    <property type="entry name" value="YIEGIA_cap"/>
    <property type="match status" value="1"/>
</dbReference>
<sequence>MDVEIKGNILAVVTTDEKKIMCGGVPVFLAEDKEEQEKVSLKLSKITSGTIHDLENGCYIIVSH</sequence>
<evidence type="ECO:0000313" key="2">
    <source>
        <dbReference type="Proteomes" id="UP000287969"/>
    </source>
</evidence>
<keyword evidence="2" id="KW-1185">Reference proteome</keyword>
<reference evidence="2" key="1">
    <citation type="submission" date="2019-01" db="EMBL/GenBank/DDBJ databases">
        <title>Draft genomes of a novel of Sporanaerobacter strains.</title>
        <authorList>
            <person name="Ma S."/>
        </authorList>
    </citation>
    <scope>NUCLEOTIDE SEQUENCE [LARGE SCALE GENOMIC DNA]</scope>
    <source>
        <strain evidence="2">NJN-17</strain>
    </source>
</reference>
<evidence type="ECO:0000313" key="1">
    <source>
        <dbReference type="EMBL" id="QAT61520.1"/>
    </source>
</evidence>
<dbReference type="OrthoDB" id="1955035at2"/>
<dbReference type="EMBL" id="CP035282">
    <property type="protein sequence ID" value="QAT61520.1"/>
    <property type="molecule type" value="Genomic_DNA"/>
</dbReference>
<organism evidence="1 2">
    <name type="scientific">Acidilutibacter cellobiosedens</name>
    <dbReference type="NCBI Taxonomy" id="2507161"/>
    <lineage>
        <taxon>Bacteria</taxon>
        <taxon>Bacillati</taxon>
        <taxon>Bacillota</taxon>
        <taxon>Tissierellia</taxon>
        <taxon>Tissierellales</taxon>
        <taxon>Acidilutibacteraceae</taxon>
        <taxon>Acidilutibacter</taxon>
    </lineage>
</organism>
<dbReference type="InterPro" id="IPR054055">
    <property type="entry name" value="YpzH"/>
</dbReference>